<organism evidence="1">
    <name type="scientific">Rhizophora mucronata</name>
    <name type="common">Asiatic mangrove</name>
    <dbReference type="NCBI Taxonomy" id="61149"/>
    <lineage>
        <taxon>Eukaryota</taxon>
        <taxon>Viridiplantae</taxon>
        <taxon>Streptophyta</taxon>
        <taxon>Embryophyta</taxon>
        <taxon>Tracheophyta</taxon>
        <taxon>Spermatophyta</taxon>
        <taxon>Magnoliopsida</taxon>
        <taxon>eudicotyledons</taxon>
        <taxon>Gunneridae</taxon>
        <taxon>Pentapetalae</taxon>
        <taxon>rosids</taxon>
        <taxon>fabids</taxon>
        <taxon>Malpighiales</taxon>
        <taxon>Rhizophoraceae</taxon>
        <taxon>Rhizophora</taxon>
    </lineage>
</organism>
<dbReference type="AlphaFoldDB" id="A0A2P2N468"/>
<reference evidence="1" key="1">
    <citation type="submission" date="2018-02" db="EMBL/GenBank/DDBJ databases">
        <title>Rhizophora mucronata_Transcriptome.</title>
        <authorList>
            <person name="Meera S.P."/>
            <person name="Sreeshan A."/>
            <person name="Augustine A."/>
        </authorList>
    </citation>
    <scope>NUCLEOTIDE SEQUENCE</scope>
    <source>
        <tissue evidence="1">Leaf</tissue>
    </source>
</reference>
<evidence type="ECO:0000313" key="1">
    <source>
        <dbReference type="EMBL" id="MBX37253.1"/>
    </source>
</evidence>
<name>A0A2P2N468_RHIMU</name>
<protein>
    <submittedName>
        <fullName evidence="1">Uncharacterized protein</fullName>
    </submittedName>
</protein>
<accession>A0A2P2N468</accession>
<dbReference type="EMBL" id="GGEC01056769">
    <property type="protein sequence ID" value="MBX37253.1"/>
    <property type="molecule type" value="Transcribed_RNA"/>
</dbReference>
<proteinExistence type="predicted"/>
<sequence length="19" mass="2378">MKVKWTQFNSTRLFMLTVF</sequence>